<keyword evidence="8" id="KW-1185">Reference proteome</keyword>
<keyword evidence="1" id="KW-0004">4Fe-4S</keyword>
<dbReference type="GO" id="GO:0051539">
    <property type="term" value="F:4 iron, 4 sulfur cluster binding"/>
    <property type="evidence" value="ECO:0007669"/>
    <property type="project" value="UniProtKB-KW"/>
</dbReference>
<feature type="domain" description="4Fe-4S ferredoxin-type" evidence="6">
    <location>
        <begin position="282"/>
        <end position="311"/>
    </location>
</feature>
<dbReference type="HOGENOM" id="CLU_043380_1_0_9"/>
<dbReference type="PANTHER" id="PTHR43724">
    <property type="entry name" value="PYRUVATE SYNTHASE SUBUNIT PORD"/>
    <property type="match status" value="1"/>
</dbReference>
<keyword evidence="4" id="KW-0408">Iron</keyword>
<proteinExistence type="predicted"/>
<dbReference type="AlphaFoldDB" id="I4D684"/>
<feature type="domain" description="4Fe-4S ferredoxin-type" evidence="6">
    <location>
        <begin position="315"/>
        <end position="344"/>
    </location>
</feature>
<dbReference type="Pfam" id="PF14697">
    <property type="entry name" value="Fer4_21"/>
    <property type="match status" value="1"/>
</dbReference>
<dbReference type="Proteomes" id="UP000002892">
    <property type="component" value="Chromosome"/>
</dbReference>
<dbReference type="SUPFAM" id="SSF54862">
    <property type="entry name" value="4Fe-4S ferredoxins"/>
    <property type="match status" value="1"/>
</dbReference>
<keyword evidence="2" id="KW-0479">Metal-binding</keyword>
<dbReference type="OrthoDB" id="5422255at2"/>
<keyword evidence="5" id="KW-0411">Iron-sulfur</keyword>
<dbReference type="STRING" id="646529.Desaci_2355"/>
<evidence type="ECO:0000256" key="1">
    <source>
        <dbReference type="ARBA" id="ARBA00022485"/>
    </source>
</evidence>
<dbReference type="eggNOG" id="COG1149">
    <property type="taxonomic scope" value="Bacteria"/>
</dbReference>
<evidence type="ECO:0000256" key="5">
    <source>
        <dbReference type="ARBA" id="ARBA00023014"/>
    </source>
</evidence>
<organism evidence="7 8">
    <name type="scientific">Desulfosporosinus acidiphilus (strain DSM 22704 / JCM 16185 / SJ4)</name>
    <dbReference type="NCBI Taxonomy" id="646529"/>
    <lineage>
        <taxon>Bacteria</taxon>
        <taxon>Bacillati</taxon>
        <taxon>Bacillota</taxon>
        <taxon>Clostridia</taxon>
        <taxon>Eubacteriales</taxon>
        <taxon>Desulfitobacteriaceae</taxon>
        <taxon>Desulfosporosinus</taxon>
    </lineage>
</organism>
<dbReference type="InterPro" id="IPR017900">
    <property type="entry name" value="4Fe4S_Fe_S_CS"/>
</dbReference>
<dbReference type="Gene3D" id="3.30.70.20">
    <property type="match status" value="1"/>
</dbReference>
<evidence type="ECO:0000313" key="8">
    <source>
        <dbReference type="Proteomes" id="UP000002892"/>
    </source>
</evidence>
<dbReference type="PROSITE" id="PS00198">
    <property type="entry name" value="4FE4S_FER_1"/>
    <property type="match status" value="1"/>
</dbReference>
<evidence type="ECO:0000256" key="3">
    <source>
        <dbReference type="ARBA" id="ARBA00022737"/>
    </source>
</evidence>
<evidence type="ECO:0000259" key="6">
    <source>
        <dbReference type="PROSITE" id="PS51379"/>
    </source>
</evidence>
<evidence type="ECO:0000256" key="2">
    <source>
        <dbReference type="ARBA" id="ARBA00022723"/>
    </source>
</evidence>
<protein>
    <submittedName>
        <fullName evidence="7">4Fe-4S protein</fullName>
    </submittedName>
</protein>
<evidence type="ECO:0000256" key="4">
    <source>
        <dbReference type="ARBA" id="ARBA00023004"/>
    </source>
</evidence>
<gene>
    <name evidence="7" type="ordered locus">Desaci_2355</name>
</gene>
<reference evidence="7 8" key="1">
    <citation type="journal article" date="2012" name="J. Bacteriol.">
        <title>Complete genome sequences of Desulfosporosinus orientis DSM765T, Desulfosporosinus youngiae DSM17734T, Desulfosporosinus meridiei DSM13257T, and Desulfosporosinus acidiphilus DSM22704T.</title>
        <authorList>
            <person name="Pester M."/>
            <person name="Brambilla E."/>
            <person name="Alazard D."/>
            <person name="Rattei T."/>
            <person name="Weinmaier T."/>
            <person name="Han J."/>
            <person name="Lucas S."/>
            <person name="Lapidus A."/>
            <person name="Cheng J.F."/>
            <person name="Goodwin L."/>
            <person name="Pitluck S."/>
            <person name="Peters L."/>
            <person name="Ovchinnikova G."/>
            <person name="Teshima H."/>
            <person name="Detter J.C."/>
            <person name="Han C.S."/>
            <person name="Tapia R."/>
            <person name="Land M.L."/>
            <person name="Hauser L."/>
            <person name="Kyrpides N.C."/>
            <person name="Ivanova N.N."/>
            <person name="Pagani I."/>
            <person name="Huntmann M."/>
            <person name="Wei C.L."/>
            <person name="Davenport K.W."/>
            <person name="Daligault H."/>
            <person name="Chain P.S."/>
            <person name="Chen A."/>
            <person name="Mavromatis K."/>
            <person name="Markowitz V."/>
            <person name="Szeto E."/>
            <person name="Mikhailova N."/>
            <person name="Pati A."/>
            <person name="Wagner M."/>
            <person name="Woyke T."/>
            <person name="Ollivier B."/>
            <person name="Klenk H.P."/>
            <person name="Spring S."/>
            <person name="Loy A."/>
        </authorList>
    </citation>
    <scope>NUCLEOTIDE SEQUENCE [LARGE SCALE GENOMIC DNA]</scope>
    <source>
        <strain evidence="8">DSM 22704 / JCM 16185 / SJ4</strain>
    </source>
</reference>
<sequence>MGHIVSAKEEVYQALAERLSRTPEGAPINEALMAILHKMYTETEAFVGSQFPALPMTLDKLSEITKLEEQELKVILEDMSNKGLVLDIPRKNTFYYMLSPMLVGFFEYTFMRTGDHLTLKELAELFETYFHEDGVMREIAGVDTKVMRTLVYEKLIPLAVETEVLNYEKASEIIKQAGGGAISMCACRHEATHLGKACDAPLEVCMSLGGAAEWIVRKGLGKPASVEDLLEVLKKTEELGLVHLCDNVMNKPTYICSCCGCCCKVLRGINEQEIFAAHPSNFKPEINSEECLGCGLCSDKCQIKAITMSDQGNAIVPTVNYEICIGCGVCSSACPSDALTMTRRDVQLIPPENGREKLKRMANEKGR</sequence>
<name>I4D684_DESAJ</name>
<evidence type="ECO:0000313" key="7">
    <source>
        <dbReference type="EMBL" id="AFM41308.1"/>
    </source>
</evidence>
<dbReference type="EMBL" id="CP003639">
    <property type="protein sequence ID" value="AFM41308.1"/>
    <property type="molecule type" value="Genomic_DNA"/>
</dbReference>
<dbReference type="PANTHER" id="PTHR43724:SF1">
    <property type="entry name" value="PYRUVATE SYNTHASE SUBUNIT PORD"/>
    <property type="match status" value="1"/>
</dbReference>
<dbReference type="GO" id="GO:0046872">
    <property type="term" value="F:metal ion binding"/>
    <property type="evidence" value="ECO:0007669"/>
    <property type="project" value="UniProtKB-KW"/>
</dbReference>
<accession>I4D684</accession>
<dbReference type="KEGG" id="dai:Desaci_2355"/>
<dbReference type="PROSITE" id="PS51379">
    <property type="entry name" value="4FE4S_FER_2"/>
    <property type="match status" value="2"/>
</dbReference>
<dbReference type="InterPro" id="IPR017896">
    <property type="entry name" value="4Fe4S_Fe-S-bd"/>
</dbReference>
<keyword evidence="3" id="KW-0677">Repeat</keyword>
<dbReference type="RefSeq" id="WP_014827311.1">
    <property type="nucleotide sequence ID" value="NC_018068.1"/>
</dbReference>